<dbReference type="InterPro" id="IPR050574">
    <property type="entry name" value="HPF/YfiA_ribosome-assoc"/>
</dbReference>
<dbReference type="NCBIfam" id="TIGR00741">
    <property type="entry name" value="yfiA"/>
    <property type="match status" value="1"/>
</dbReference>
<dbReference type="InterPro" id="IPR003489">
    <property type="entry name" value="RHF/RaiA"/>
</dbReference>
<dbReference type="RefSeq" id="WP_094451505.1">
    <property type="nucleotide sequence ID" value="NZ_NMVI01000025.1"/>
</dbReference>
<dbReference type="Proteomes" id="UP000216533">
    <property type="component" value="Unassembled WGS sequence"/>
</dbReference>
<dbReference type="FunFam" id="3.30.505.50:FF:000002">
    <property type="entry name" value="Ribosome hibernation promoting factor"/>
    <property type="match status" value="1"/>
</dbReference>
<comment type="subunit">
    <text evidence="3">Interacts with 100S ribosomes.</text>
</comment>
<dbReference type="Gene3D" id="3.30.505.50">
    <property type="entry name" value="Sigma 54 modulation/S30EA ribosomal protein, C-terminal domain"/>
    <property type="match status" value="1"/>
</dbReference>
<feature type="domain" description="Sigma 54 modulation/S30EA ribosomal protein C-terminal" evidence="4">
    <location>
        <begin position="147"/>
        <end position="200"/>
    </location>
</feature>
<dbReference type="Pfam" id="PF16321">
    <property type="entry name" value="Ribosom_S30AE_C"/>
    <property type="match status" value="1"/>
</dbReference>
<comment type="similarity">
    <text evidence="3">Belongs to the HPF/YfiA ribosome-associated protein family. Long HPF subfamily.</text>
</comment>
<dbReference type="AlphaFoldDB" id="A0A255E360"/>
<dbReference type="InterPro" id="IPR036567">
    <property type="entry name" value="RHF-like"/>
</dbReference>
<evidence type="ECO:0000313" key="5">
    <source>
        <dbReference type="EMBL" id="OYN85401.1"/>
    </source>
</evidence>
<comment type="subcellular location">
    <subcellularLocation>
        <location evidence="3">Cytoplasm</location>
    </subcellularLocation>
</comment>
<gene>
    <name evidence="5" type="primary">raiA</name>
    <name evidence="3" type="synonym">hpf</name>
    <name evidence="5" type="ORF">CGZ92_11500</name>
</gene>
<keyword evidence="1 3" id="KW-0963">Cytoplasm</keyword>
<dbReference type="HAMAP" id="MF_00839">
    <property type="entry name" value="HPF"/>
    <property type="match status" value="1"/>
</dbReference>
<dbReference type="CDD" id="cd00552">
    <property type="entry name" value="RaiA"/>
    <property type="match status" value="1"/>
</dbReference>
<protein>
    <recommendedName>
        <fullName evidence="3">Ribosome hibernation promoting factor</fullName>
        <shortName evidence="3">HPF</shortName>
    </recommendedName>
</protein>
<dbReference type="PANTHER" id="PTHR33231:SF1">
    <property type="entry name" value="30S RIBOSOMAL PROTEIN"/>
    <property type="match status" value="1"/>
</dbReference>
<dbReference type="Pfam" id="PF02482">
    <property type="entry name" value="Ribosomal_S30AE"/>
    <property type="match status" value="1"/>
</dbReference>
<dbReference type="GO" id="GO:0045900">
    <property type="term" value="P:negative regulation of translational elongation"/>
    <property type="evidence" value="ECO:0007669"/>
    <property type="project" value="TreeGrafter"/>
</dbReference>
<proteinExistence type="inferred from homology"/>
<comment type="caution">
    <text evidence="5">The sequence shown here is derived from an EMBL/GenBank/DDBJ whole genome shotgun (WGS) entry which is preliminary data.</text>
</comment>
<dbReference type="EMBL" id="NMVI01000025">
    <property type="protein sequence ID" value="OYN85401.1"/>
    <property type="molecule type" value="Genomic_DNA"/>
</dbReference>
<organism evidence="5 6">
    <name type="scientific">Parenemella sanctibonifatiensis</name>
    <dbReference type="NCBI Taxonomy" id="2016505"/>
    <lineage>
        <taxon>Bacteria</taxon>
        <taxon>Bacillati</taxon>
        <taxon>Actinomycetota</taxon>
        <taxon>Actinomycetes</taxon>
        <taxon>Propionibacteriales</taxon>
        <taxon>Propionibacteriaceae</taxon>
        <taxon>Parenemella</taxon>
    </lineage>
</organism>
<evidence type="ECO:0000313" key="6">
    <source>
        <dbReference type="Proteomes" id="UP000216533"/>
    </source>
</evidence>
<dbReference type="InterPro" id="IPR038416">
    <property type="entry name" value="Ribosom_S30AE_C_sf"/>
</dbReference>
<keyword evidence="2 3" id="KW-0810">Translation regulation</keyword>
<comment type="function">
    <text evidence="3">Required for dimerization of active 70S ribosomes into 100S ribosomes in stationary phase; 100S ribosomes are translationally inactive and sometimes present during exponential growth.</text>
</comment>
<sequence>MDVQVTGRHCKLSADFQEQVIERMQAVERLRDRVIRAEVMVSPTTRTKDPDDAVKVEITLHSKGPVVRAEGRNQDKQVAFDQAMERLKTQLRKAADRRKVSRGNHRPISVAEATAALNQLDLIEGLPEEQEVPTQNVAGLEVQGDGPLVVREKVFPATPLTLAQALDEMELVGHDFFLYVDAETRRPSVVYKRKAYSYGVIHLDVEDSLEATA</sequence>
<evidence type="ECO:0000256" key="1">
    <source>
        <dbReference type="ARBA" id="ARBA00022490"/>
    </source>
</evidence>
<dbReference type="InterPro" id="IPR034694">
    <property type="entry name" value="HPF_long/plastid"/>
</dbReference>
<dbReference type="PANTHER" id="PTHR33231">
    <property type="entry name" value="30S RIBOSOMAL PROTEIN"/>
    <property type="match status" value="1"/>
</dbReference>
<reference evidence="5 6" key="1">
    <citation type="submission" date="2017-07" db="EMBL/GenBank/DDBJ databases">
        <title>Draft whole genome sequences of clinical Proprionibacteriaceae strains.</title>
        <authorList>
            <person name="Bernier A.-M."/>
            <person name="Bernard K."/>
            <person name="Domingo M.-C."/>
        </authorList>
    </citation>
    <scope>NUCLEOTIDE SEQUENCE [LARGE SCALE GENOMIC DNA]</scope>
    <source>
        <strain evidence="5 6">NML 160184</strain>
    </source>
</reference>
<dbReference type="InterPro" id="IPR032528">
    <property type="entry name" value="Ribosom_S30AE_C"/>
</dbReference>
<dbReference type="GO" id="GO:0022627">
    <property type="term" value="C:cytosolic small ribosomal subunit"/>
    <property type="evidence" value="ECO:0007669"/>
    <property type="project" value="TreeGrafter"/>
</dbReference>
<accession>A0A255E360</accession>
<dbReference type="Gene3D" id="3.30.160.100">
    <property type="entry name" value="Ribosome hibernation promotion factor-like"/>
    <property type="match status" value="1"/>
</dbReference>
<name>A0A255E360_9ACTN</name>
<evidence type="ECO:0000256" key="2">
    <source>
        <dbReference type="ARBA" id="ARBA00022845"/>
    </source>
</evidence>
<evidence type="ECO:0000256" key="3">
    <source>
        <dbReference type="HAMAP-Rule" id="MF_00839"/>
    </source>
</evidence>
<dbReference type="GO" id="GO:0043024">
    <property type="term" value="F:ribosomal small subunit binding"/>
    <property type="evidence" value="ECO:0007669"/>
    <property type="project" value="TreeGrafter"/>
</dbReference>
<dbReference type="SUPFAM" id="SSF69754">
    <property type="entry name" value="Ribosome binding protein Y (YfiA homologue)"/>
    <property type="match status" value="1"/>
</dbReference>
<evidence type="ECO:0000259" key="4">
    <source>
        <dbReference type="Pfam" id="PF16321"/>
    </source>
</evidence>